<accession>A0A2I0KUE1</accession>
<dbReference type="AlphaFoldDB" id="A0A2I0KUE1"/>
<evidence type="ECO:0008006" key="4">
    <source>
        <dbReference type="Google" id="ProtNLM"/>
    </source>
</evidence>
<organism evidence="2 3">
    <name type="scientific">Punica granatum</name>
    <name type="common">Pomegranate</name>
    <dbReference type="NCBI Taxonomy" id="22663"/>
    <lineage>
        <taxon>Eukaryota</taxon>
        <taxon>Viridiplantae</taxon>
        <taxon>Streptophyta</taxon>
        <taxon>Embryophyta</taxon>
        <taxon>Tracheophyta</taxon>
        <taxon>Spermatophyta</taxon>
        <taxon>Magnoliopsida</taxon>
        <taxon>eudicotyledons</taxon>
        <taxon>Gunneridae</taxon>
        <taxon>Pentapetalae</taxon>
        <taxon>rosids</taxon>
        <taxon>malvids</taxon>
        <taxon>Myrtales</taxon>
        <taxon>Lythraceae</taxon>
        <taxon>Punica</taxon>
    </lineage>
</organism>
<dbReference type="Proteomes" id="UP000233551">
    <property type="component" value="Unassembled WGS sequence"/>
</dbReference>
<evidence type="ECO:0000313" key="3">
    <source>
        <dbReference type="Proteomes" id="UP000233551"/>
    </source>
</evidence>
<comment type="caution">
    <text evidence="2">The sequence shown here is derived from an EMBL/GenBank/DDBJ whole genome shotgun (WGS) entry which is preliminary data.</text>
</comment>
<feature type="region of interest" description="Disordered" evidence="1">
    <location>
        <begin position="1"/>
        <end position="25"/>
    </location>
</feature>
<gene>
    <name evidence="2" type="ORF">CRG98_007482</name>
</gene>
<dbReference type="EMBL" id="PGOL01000340">
    <property type="protein sequence ID" value="PKI72095.1"/>
    <property type="molecule type" value="Genomic_DNA"/>
</dbReference>
<evidence type="ECO:0000313" key="2">
    <source>
        <dbReference type="EMBL" id="PKI72095.1"/>
    </source>
</evidence>
<name>A0A2I0KUE1_PUNGR</name>
<keyword evidence="3" id="KW-1185">Reference proteome</keyword>
<reference evidence="2 3" key="1">
    <citation type="submission" date="2017-11" db="EMBL/GenBank/DDBJ databases">
        <title>De-novo sequencing of pomegranate (Punica granatum L.) genome.</title>
        <authorList>
            <person name="Akparov Z."/>
            <person name="Amiraslanov A."/>
            <person name="Hajiyeva S."/>
            <person name="Abbasov M."/>
            <person name="Kaur K."/>
            <person name="Hamwieh A."/>
            <person name="Solovyev V."/>
            <person name="Salamov A."/>
            <person name="Braich B."/>
            <person name="Kosarev P."/>
            <person name="Mahmoud A."/>
            <person name="Hajiyev E."/>
            <person name="Babayeva S."/>
            <person name="Izzatullayeva V."/>
            <person name="Mammadov A."/>
            <person name="Mammadov A."/>
            <person name="Sharifova S."/>
            <person name="Ojaghi J."/>
            <person name="Eynullazada K."/>
            <person name="Bayramov B."/>
            <person name="Abdulazimova A."/>
            <person name="Shahmuradov I."/>
        </authorList>
    </citation>
    <scope>NUCLEOTIDE SEQUENCE [LARGE SCALE GENOMIC DNA]</scope>
    <source>
        <strain evidence="3">cv. AG2017</strain>
        <tissue evidence="2">Leaf</tissue>
    </source>
</reference>
<evidence type="ECO:0000256" key="1">
    <source>
        <dbReference type="SAM" id="MobiDB-lite"/>
    </source>
</evidence>
<proteinExistence type="predicted"/>
<sequence>MDPSMLSPPAETSDAPAVPNETNPQSYLSKLIGHIPRAYENVFSLERGLDDDDSDDDVAKDMDYSQEGQLRVLLTREGKLTLHQPWRFSLIVKLFGKVFELQYFAQRLKSLWKPSGNMDCVDLGNGFFLVTFNTIADF</sequence>
<protein>
    <recommendedName>
        <fullName evidence="4">DUF4283 domain-containing protein</fullName>
    </recommendedName>
</protein>